<feature type="domain" description="PAC" evidence="3">
    <location>
        <begin position="252"/>
        <end position="304"/>
    </location>
</feature>
<dbReference type="SUPFAM" id="SSF55785">
    <property type="entry name" value="PYP-like sensor domain (PAS domain)"/>
    <property type="match status" value="1"/>
</dbReference>
<dbReference type="AlphaFoldDB" id="A0A7W7M9B5"/>
<dbReference type="PROSITE" id="PS50113">
    <property type="entry name" value="PAC"/>
    <property type="match status" value="1"/>
</dbReference>
<keyword evidence="1" id="KW-0812">Transmembrane</keyword>
<feature type="domain" description="PAS" evidence="2">
    <location>
        <begin position="178"/>
        <end position="217"/>
    </location>
</feature>
<dbReference type="RefSeq" id="WP_185042255.1">
    <property type="nucleotide sequence ID" value="NZ_BAABFG010000005.1"/>
</dbReference>
<dbReference type="Pfam" id="PF00989">
    <property type="entry name" value="PAS"/>
    <property type="match status" value="1"/>
</dbReference>
<dbReference type="SUPFAM" id="SSF55073">
    <property type="entry name" value="Nucleotide cyclase"/>
    <property type="match status" value="1"/>
</dbReference>
<feature type="domain" description="GGDEF" evidence="4">
    <location>
        <begin position="332"/>
        <end position="463"/>
    </location>
</feature>
<dbReference type="CDD" id="cd01949">
    <property type="entry name" value="GGDEF"/>
    <property type="match status" value="1"/>
</dbReference>
<evidence type="ECO:0000259" key="3">
    <source>
        <dbReference type="PROSITE" id="PS50113"/>
    </source>
</evidence>
<dbReference type="NCBIfam" id="TIGR00254">
    <property type="entry name" value="GGDEF"/>
    <property type="match status" value="1"/>
</dbReference>
<dbReference type="CDD" id="cd00130">
    <property type="entry name" value="PAS"/>
    <property type="match status" value="1"/>
</dbReference>
<dbReference type="PROSITE" id="PS50112">
    <property type="entry name" value="PAS"/>
    <property type="match status" value="1"/>
</dbReference>
<reference evidence="5 6" key="1">
    <citation type="submission" date="2020-08" db="EMBL/GenBank/DDBJ databases">
        <title>Sequencing the genomes of 1000 actinobacteria strains.</title>
        <authorList>
            <person name="Klenk H.-P."/>
        </authorList>
    </citation>
    <scope>NUCLEOTIDE SEQUENCE [LARGE SCALE GENOMIC DNA]</scope>
    <source>
        <strain evidence="5 6">DSM 45809</strain>
    </source>
</reference>
<organism evidence="5 6">
    <name type="scientific">Actinoplanes octamycinicus</name>
    <dbReference type="NCBI Taxonomy" id="135948"/>
    <lineage>
        <taxon>Bacteria</taxon>
        <taxon>Bacillati</taxon>
        <taxon>Actinomycetota</taxon>
        <taxon>Actinomycetes</taxon>
        <taxon>Micromonosporales</taxon>
        <taxon>Micromonosporaceae</taxon>
        <taxon>Actinoplanes</taxon>
    </lineage>
</organism>
<dbReference type="GO" id="GO:0006355">
    <property type="term" value="P:regulation of DNA-templated transcription"/>
    <property type="evidence" value="ECO:0007669"/>
    <property type="project" value="InterPro"/>
</dbReference>
<dbReference type="PANTHER" id="PTHR44757">
    <property type="entry name" value="DIGUANYLATE CYCLASE DGCP"/>
    <property type="match status" value="1"/>
</dbReference>
<dbReference type="NCBIfam" id="TIGR00229">
    <property type="entry name" value="sensory_box"/>
    <property type="match status" value="1"/>
</dbReference>
<accession>A0A7W7M9B5</accession>
<sequence length="471" mass="50593">MGPGTLRTTYARLRGFVQRDLTRSLRLFFLTSLLICCVSMTVQIAHMGLGLSVTLACAAAQLLLIGLRTAEFRRGRPLPVWVETIEFGAVFFVLSQVTEASPVISTLFMSLLFRAAIGSLPRLLLSQAGYLGAWVLAVALPFRVEPVPGAMISLPITTLMIYGTRTLMAKLQEQQRAQNALLQGVLTDLPFPVVVTDAAGHVVLANPAVMDLVGWPRTGTLQLGELALRDLEERPVDLRTVAARCGDTGNLAKTELRLLRADGSALQIVVQTVPMAQGFTEGGGVVLALLDVTAQRSYEEHLHRAAYFDLLTGLPTRRMLFERLTVAYESDLPYAMLLIDLNDFKVVNDTLGHKIGDELLAGVAERLQAAVDETATVARLGGDEFAVLLPQAAAAEAEVAARAVRAAFLEPLHLSCGVLPGKGTVGVAVAEPGDTPDHVLERADAAMYLAKPAGKRRIRSPHCPRNAPVAG</sequence>
<comment type="caution">
    <text evidence="5">The sequence shown here is derived from an EMBL/GenBank/DDBJ whole genome shotgun (WGS) entry which is preliminary data.</text>
</comment>
<dbReference type="InterPro" id="IPR000160">
    <property type="entry name" value="GGDEF_dom"/>
</dbReference>
<dbReference type="InterPro" id="IPR043128">
    <property type="entry name" value="Rev_trsase/Diguanyl_cyclase"/>
</dbReference>
<dbReference type="SMART" id="SM00267">
    <property type="entry name" value="GGDEF"/>
    <property type="match status" value="1"/>
</dbReference>
<dbReference type="EMBL" id="JACHNB010000001">
    <property type="protein sequence ID" value="MBB4741814.1"/>
    <property type="molecule type" value="Genomic_DNA"/>
</dbReference>
<dbReference type="InterPro" id="IPR035965">
    <property type="entry name" value="PAS-like_dom_sf"/>
</dbReference>
<evidence type="ECO:0000313" key="5">
    <source>
        <dbReference type="EMBL" id="MBB4741814.1"/>
    </source>
</evidence>
<dbReference type="InterPro" id="IPR052155">
    <property type="entry name" value="Biofilm_reg_signaling"/>
</dbReference>
<gene>
    <name evidence="5" type="ORF">BJY16_005273</name>
</gene>
<dbReference type="Proteomes" id="UP000546162">
    <property type="component" value="Unassembled WGS sequence"/>
</dbReference>
<dbReference type="InterPro" id="IPR000700">
    <property type="entry name" value="PAS-assoc_C"/>
</dbReference>
<dbReference type="Pfam" id="PF00990">
    <property type="entry name" value="GGDEF"/>
    <property type="match status" value="1"/>
</dbReference>
<evidence type="ECO:0000259" key="2">
    <source>
        <dbReference type="PROSITE" id="PS50112"/>
    </source>
</evidence>
<keyword evidence="1" id="KW-0472">Membrane</keyword>
<dbReference type="PROSITE" id="PS50887">
    <property type="entry name" value="GGDEF"/>
    <property type="match status" value="1"/>
</dbReference>
<evidence type="ECO:0000259" key="4">
    <source>
        <dbReference type="PROSITE" id="PS50887"/>
    </source>
</evidence>
<keyword evidence="6" id="KW-1185">Reference proteome</keyword>
<name>A0A7W7M9B5_9ACTN</name>
<evidence type="ECO:0000313" key="6">
    <source>
        <dbReference type="Proteomes" id="UP000546162"/>
    </source>
</evidence>
<dbReference type="InterPro" id="IPR029787">
    <property type="entry name" value="Nucleotide_cyclase"/>
</dbReference>
<feature type="transmembrane region" description="Helical" evidence="1">
    <location>
        <begin position="24"/>
        <end position="42"/>
    </location>
</feature>
<evidence type="ECO:0000256" key="1">
    <source>
        <dbReference type="SAM" id="Phobius"/>
    </source>
</evidence>
<dbReference type="InterPro" id="IPR013767">
    <property type="entry name" value="PAS_fold"/>
</dbReference>
<dbReference type="Gene3D" id="3.30.450.20">
    <property type="entry name" value="PAS domain"/>
    <property type="match status" value="1"/>
</dbReference>
<dbReference type="PANTHER" id="PTHR44757:SF2">
    <property type="entry name" value="BIOFILM ARCHITECTURE MAINTENANCE PROTEIN MBAA"/>
    <property type="match status" value="1"/>
</dbReference>
<proteinExistence type="predicted"/>
<keyword evidence="1" id="KW-1133">Transmembrane helix</keyword>
<dbReference type="InterPro" id="IPR000014">
    <property type="entry name" value="PAS"/>
</dbReference>
<dbReference type="Gene3D" id="3.30.70.270">
    <property type="match status" value="1"/>
</dbReference>
<protein>
    <submittedName>
        <fullName evidence="5">Diguanylate cyclase (GGDEF)-like protein/PAS domain S-box-containing protein</fullName>
    </submittedName>
</protein>